<evidence type="ECO:0000313" key="3">
    <source>
        <dbReference type="Proteomes" id="UP000236311"/>
    </source>
</evidence>
<protein>
    <recommendedName>
        <fullName evidence="4">Type IV secretory system Conjugative DNA transfer</fullName>
    </recommendedName>
</protein>
<name>A0A2K4ZQD3_9FIRM</name>
<gene>
    <name evidence="2" type="ORF">AMURIS_05443</name>
</gene>
<keyword evidence="3" id="KW-1185">Reference proteome</keyword>
<dbReference type="SUPFAM" id="SSF52540">
    <property type="entry name" value="P-loop containing nucleoside triphosphate hydrolases"/>
    <property type="match status" value="1"/>
</dbReference>
<evidence type="ECO:0000256" key="1">
    <source>
        <dbReference type="SAM" id="Phobius"/>
    </source>
</evidence>
<feature type="transmembrane region" description="Helical" evidence="1">
    <location>
        <begin position="34"/>
        <end position="50"/>
    </location>
</feature>
<dbReference type="InterPro" id="IPR027417">
    <property type="entry name" value="P-loop_NTPase"/>
</dbReference>
<keyword evidence="1" id="KW-0472">Membrane</keyword>
<keyword evidence="1" id="KW-0812">Transmembrane</keyword>
<sequence length="145" mass="15902">MAQGADASEKVLSLISVLPAALGSFWPSFHPLDLLVGLCCGAALRLAVYLKGKNAKKYRPNIEYGSARWGNSQDIAPYVDPVFQNNVILTQTERLTMSSRPKDPKTARNKNVLVIGGSGSGKTRFWLKPNLMQLHSSYVVTDPNR</sequence>
<evidence type="ECO:0008006" key="4">
    <source>
        <dbReference type="Google" id="ProtNLM"/>
    </source>
</evidence>
<proteinExistence type="predicted"/>
<organism evidence="2 3">
    <name type="scientific">Acetatifactor muris</name>
    <dbReference type="NCBI Taxonomy" id="879566"/>
    <lineage>
        <taxon>Bacteria</taxon>
        <taxon>Bacillati</taxon>
        <taxon>Bacillota</taxon>
        <taxon>Clostridia</taxon>
        <taxon>Lachnospirales</taxon>
        <taxon>Lachnospiraceae</taxon>
        <taxon>Acetatifactor</taxon>
    </lineage>
</organism>
<keyword evidence="1" id="KW-1133">Transmembrane helix</keyword>
<dbReference type="CDD" id="cd01127">
    <property type="entry name" value="TrwB_TraG_TraD_VirD4"/>
    <property type="match status" value="1"/>
</dbReference>
<reference evidence="2 3" key="1">
    <citation type="submission" date="2018-01" db="EMBL/GenBank/DDBJ databases">
        <authorList>
            <person name="Gaut B.S."/>
            <person name="Morton B.R."/>
            <person name="Clegg M.T."/>
            <person name="Duvall M.R."/>
        </authorList>
    </citation>
    <scope>NUCLEOTIDE SEQUENCE [LARGE SCALE GENOMIC DNA]</scope>
    <source>
        <strain evidence="2">GP69</strain>
    </source>
</reference>
<evidence type="ECO:0000313" key="2">
    <source>
        <dbReference type="EMBL" id="SOY32677.1"/>
    </source>
</evidence>
<dbReference type="EMBL" id="OFSM01000063">
    <property type="protein sequence ID" value="SOY32677.1"/>
    <property type="molecule type" value="Genomic_DNA"/>
</dbReference>
<dbReference type="Proteomes" id="UP000236311">
    <property type="component" value="Unassembled WGS sequence"/>
</dbReference>
<dbReference type="AlphaFoldDB" id="A0A2K4ZQD3"/>
<accession>A0A2K4ZQD3</accession>